<evidence type="ECO:0000259" key="6">
    <source>
        <dbReference type="SMART" id="SM00232"/>
    </source>
</evidence>
<dbReference type="InterPro" id="IPR028090">
    <property type="entry name" value="JAB_dom_prok"/>
</dbReference>
<evidence type="ECO:0000256" key="2">
    <source>
        <dbReference type="ARBA" id="ARBA00022723"/>
    </source>
</evidence>
<organism evidence="7 8">
    <name type="scientific">Sedimenticola selenatireducens</name>
    <dbReference type="NCBI Taxonomy" id="191960"/>
    <lineage>
        <taxon>Bacteria</taxon>
        <taxon>Pseudomonadati</taxon>
        <taxon>Pseudomonadota</taxon>
        <taxon>Gammaproteobacteria</taxon>
        <taxon>Chromatiales</taxon>
        <taxon>Sedimenticolaceae</taxon>
        <taxon>Sedimenticola</taxon>
    </lineage>
</organism>
<keyword evidence="5" id="KW-0482">Metalloprotease</keyword>
<keyword evidence="8" id="KW-1185">Reference proteome</keyword>
<dbReference type="GO" id="GO:0006508">
    <property type="term" value="P:proteolysis"/>
    <property type="evidence" value="ECO:0007669"/>
    <property type="project" value="UniProtKB-KW"/>
</dbReference>
<keyword evidence="1" id="KW-0645">Protease</keyword>
<dbReference type="AlphaFoldDB" id="A0A558DN35"/>
<dbReference type="Proteomes" id="UP000316649">
    <property type="component" value="Unassembled WGS sequence"/>
</dbReference>
<keyword evidence="3" id="KW-0378">Hydrolase</keyword>
<dbReference type="InterPro" id="IPR051929">
    <property type="entry name" value="VirAsm_ModProt"/>
</dbReference>
<dbReference type="PANTHER" id="PTHR34858">
    <property type="entry name" value="CYSO-CYSTEINE PEPTIDASE"/>
    <property type="match status" value="1"/>
</dbReference>
<dbReference type="InterPro" id="IPR000555">
    <property type="entry name" value="JAMM/MPN+_dom"/>
</dbReference>
<proteinExistence type="predicted"/>
<reference evidence="7 8" key="1">
    <citation type="submission" date="2019-07" db="EMBL/GenBank/DDBJ databases">
        <title>The pathways for chlorine oxyanion respiration interact through the shared metabolite chlorate.</title>
        <authorList>
            <person name="Barnum T.P."/>
            <person name="Cheng Y."/>
            <person name="Hill K.A."/>
            <person name="Lucas L.N."/>
            <person name="Carlson H.K."/>
            <person name="Coates J.D."/>
        </authorList>
    </citation>
    <scope>NUCLEOTIDE SEQUENCE [LARGE SCALE GENOMIC DNA]</scope>
    <source>
        <strain evidence="7 8">BK-1</strain>
    </source>
</reference>
<dbReference type="OrthoDB" id="9802958at2"/>
<name>A0A558DN35_9GAMM</name>
<dbReference type="Pfam" id="PF14464">
    <property type="entry name" value="Prok-JAB"/>
    <property type="match status" value="1"/>
</dbReference>
<dbReference type="RefSeq" id="WP_144358941.1">
    <property type="nucleotide sequence ID" value="NZ_VMNH01000010.1"/>
</dbReference>
<evidence type="ECO:0000256" key="5">
    <source>
        <dbReference type="ARBA" id="ARBA00023049"/>
    </source>
</evidence>
<keyword evidence="4" id="KW-0862">Zinc</keyword>
<dbReference type="PANTHER" id="PTHR34858:SF1">
    <property type="entry name" value="CYSO-CYSTEINE PEPTIDASE"/>
    <property type="match status" value="1"/>
</dbReference>
<evidence type="ECO:0000313" key="8">
    <source>
        <dbReference type="Proteomes" id="UP000316649"/>
    </source>
</evidence>
<evidence type="ECO:0000313" key="7">
    <source>
        <dbReference type="EMBL" id="TVO74855.1"/>
    </source>
</evidence>
<dbReference type="EMBL" id="VMNH01000010">
    <property type="protein sequence ID" value="TVO74855.1"/>
    <property type="molecule type" value="Genomic_DNA"/>
</dbReference>
<dbReference type="SMART" id="SM00232">
    <property type="entry name" value="JAB_MPN"/>
    <property type="match status" value="1"/>
</dbReference>
<comment type="caution">
    <text evidence="7">The sequence shown here is derived from an EMBL/GenBank/DDBJ whole genome shotgun (WGS) entry which is preliminary data.</text>
</comment>
<dbReference type="GO" id="GO:0008235">
    <property type="term" value="F:metalloexopeptidase activity"/>
    <property type="evidence" value="ECO:0007669"/>
    <property type="project" value="TreeGrafter"/>
</dbReference>
<protein>
    <recommendedName>
        <fullName evidence="6">JAB1/MPN/MOV34 metalloenzyme domain-containing protein</fullName>
    </recommendedName>
</protein>
<evidence type="ECO:0000256" key="3">
    <source>
        <dbReference type="ARBA" id="ARBA00022801"/>
    </source>
</evidence>
<evidence type="ECO:0000256" key="4">
    <source>
        <dbReference type="ARBA" id="ARBA00022833"/>
    </source>
</evidence>
<dbReference type="SUPFAM" id="SSF102712">
    <property type="entry name" value="JAB1/MPN domain"/>
    <property type="match status" value="1"/>
</dbReference>
<feature type="domain" description="JAB1/MPN/MOV34 metalloenzyme" evidence="6">
    <location>
        <begin position="3"/>
        <end position="136"/>
    </location>
</feature>
<dbReference type="Gene3D" id="3.40.140.10">
    <property type="entry name" value="Cytidine Deaminase, domain 2"/>
    <property type="match status" value="1"/>
</dbReference>
<sequence length="138" mass="15638">MSQLYLSQHLRDQLGLLASLGYPNETCGVLLGKQTEGQVSVHRIEETPYPNLEQADAHFNLDPLDLHIASLKAHRHGLEIIGIWRALPDKHYTPAPDEYKSDWTDYSYLLLSVTPRGVAGLRSWRLTSSQLTEEDLML</sequence>
<dbReference type="GO" id="GO:0008270">
    <property type="term" value="F:zinc ion binding"/>
    <property type="evidence" value="ECO:0007669"/>
    <property type="project" value="TreeGrafter"/>
</dbReference>
<accession>A0A558DN35</accession>
<gene>
    <name evidence="7" type="ORF">FHP88_10190</name>
</gene>
<keyword evidence="2" id="KW-0479">Metal-binding</keyword>
<evidence type="ECO:0000256" key="1">
    <source>
        <dbReference type="ARBA" id="ARBA00022670"/>
    </source>
</evidence>